<proteinExistence type="predicted"/>
<accession>A0A8S5UWB3</accession>
<sequence length="33" mass="3949">MQSVYLYSHINILTTVRLLLCLINQSVQLRMKR</sequence>
<name>A0A8S5UWB3_9CAUD</name>
<reference evidence="2" key="1">
    <citation type="journal article" date="2021" name="Proc. Natl. Acad. Sci. U.S.A.">
        <title>A Catalog of Tens of Thousands of Viruses from Human Metagenomes Reveals Hidden Associations with Chronic Diseases.</title>
        <authorList>
            <person name="Tisza M.J."/>
            <person name="Buck C.B."/>
        </authorList>
    </citation>
    <scope>NUCLEOTIDE SEQUENCE</scope>
    <source>
        <strain evidence="2">CtLPy3</strain>
    </source>
</reference>
<keyword evidence="1" id="KW-1133">Transmembrane helix</keyword>
<evidence type="ECO:0000313" key="2">
    <source>
        <dbReference type="EMBL" id="DAF98776.1"/>
    </source>
</evidence>
<feature type="transmembrane region" description="Helical" evidence="1">
    <location>
        <begin position="6"/>
        <end position="23"/>
    </location>
</feature>
<keyword evidence="1" id="KW-0472">Membrane</keyword>
<protein>
    <submittedName>
        <fullName evidence="2">Uncharacterized protein</fullName>
    </submittedName>
</protein>
<keyword evidence="1" id="KW-0812">Transmembrane</keyword>
<dbReference type="EMBL" id="BK016155">
    <property type="protein sequence ID" value="DAF98776.1"/>
    <property type="molecule type" value="Genomic_DNA"/>
</dbReference>
<evidence type="ECO:0000256" key="1">
    <source>
        <dbReference type="SAM" id="Phobius"/>
    </source>
</evidence>
<organism evidence="2">
    <name type="scientific">Podoviridae sp. ctLPy3</name>
    <dbReference type="NCBI Taxonomy" id="2825244"/>
    <lineage>
        <taxon>Viruses</taxon>
        <taxon>Duplodnaviria</taxon>
        <taxon>Heunggongvirae</taxon>
        <taxon>Uroviricota</taxon>
        <taxon>Caudoviricetes</taxon>
    </lineage>
</organism>